<feature type="domain" description="Mechanosensitive ion channel MscS C-terminal" evidence="9">
    <location>
        <begin position="295"/>
        <end position="376"/>
    </location>
</feature>
<evidence type="ECO:0000256" key="5">
    <source>
        <dbReference type="ARBA" id="ARBA00022989"/>
    </source>
</evidence>
<feature type="transmembrane region" description="Helical" evidence="7">
    <location>
        <begin position="198"/>
        <end position="215"/>
    </location>
</feature>
<name>A0A381P3I2_9ZZZZ</name>
<keyword evidence="3" id="KW-1003">Cell membrane</keyword>
<dbReference type="Pfam" id="PF21082">
    <property type="entry name" value="MS_channel_3rd"/>
    <property type="match status" value="1"/>
</dbReference>
<dbReference type="Pfam" id="PF00924">
    <property type="entry name" value="MS_channel_2nd"/>
    <property type="match status" value="1"/>
</dbReference>
<dbReference type="InterPro" id="IPR010920">
    <property type="entry name" value="LSM_dom_sf"/>
</dbReference>
<dbReference type="AlphaFoldDB" id="A0A381P3I2"/>
<feature type="transmembrane region" description="Helical" evidence="7">
    <location>
        <begin position="128"/>
        <end position="152"/>
    </location>
</feature>
<evidence type="ECO:0000259" key="8">
    <source>
        <dbReference type="Pfam" id="PF00924"/>
    </source>
</evidence>
<evidence type="ECO:0000256" key="1">
    <source>
        <dbReference type="ARBA" id="ARBA00004651"/>
    </source>
</evidence>
<feature type="transmembrane region" description="Helical" evidence="7">
    <location>
        <begin position="56"/>
        <end position="82"/>
    </location>
</feature>
<evidence type="ECO:0000259" key="10">
    <source>
        <dbReference type="Pfam" id="PF21088"/>
    </source>
</evidence>
<dbReference type="GO" id="GO:0005886">
    <property type="term" value="C:plasma membrane"/>
    <property type="evidence" value="ECO:0007669"/>
    <property type="project" value="UniProtKB-SubCell"/>
</dbReference>
<dbReference type="SUPFAM" id="SSF82861">
    <property type="entry name" value="Mechanosensitive channel protein MscS (YggB), transmembrane region"/>
    <property type="match status" value="1"/>
</dbReference>
<dbReference type="InterPro" id="IPR049278">
    <property type="entry name" value="MS_channel_C"/>
</dbReference>
<dbReference type="InterPro" id="IPR011014">
    <property type="entry name" value="MscS_channel_TM-2"/>
</dbReference>
<evidence type="ECO:0000259" key="9">
    <source>
        <dbReference type="Pfam" id="PF21082"/>
    </source>
</evidence>
<organism evidence="11">
    <name type="scientific">marine metagenome</name>
    <dbReference type="NCBI Taxonomy" id="408172"/>
    <lineage>
        <taxon>unclassified sequences</taxon>
        <taxon>metagenomes</taxon>
        <taxon>ecological metagenomes</taxon>
    </lineage>
</organism>
<evidence type="ECO:0000256" key="4">
    <source>
        <dbReference type="ARBA" id="ARBA00022692"/>
    </source>
</evidence>
<feature type="transmembrane region" description="Helical" evidence="7">
    <location>
        <begin position="103"/>
        <end position="122"/>
    </location>
</feature>
<feature type="domain" description="Mechanosensitive ion channel MscS" evidence="8">
    <location>
        <begin position="217"/>
        <end position="284"/>
    </location>
</feature>
<dbReference type="InterPro" id="IPR049142">
    <property type="entry name" value="MS_channel_1st"/>
</dbReference>
<dbReference type="InterPro" id="IPR011066">
    <property type="entry name" value="MscS_channel_C_sf"/>
</dbReference>
<dbReference type="PANTHER" id="PTHR30221">
    <property type="entry name" value="SMALL-CONDUCTANCE MECHANOSENSITIVE CHANNEL"/>
    <property type="match status" value="1"/>
</dbReference>
<keyword evidence="4 7" id="KW-0812">Transmembrane</keyword>
<dbReference type="GO" id="GO:0008381">
    <property type="term" value="F:mechanosensitive monoatomic ion channel activity"/>
    <property type="evidence" value="ECO:0007669"/>
    <property type="project" value="InterPro"/>
</dbReference>
<keyword evidence="5 7" id="KW-1133">Transmembrane helix</keyword>
<evidence type="ECO:0000256" key="7">
    <source>
        <dbReference type="SAM" id="Phobius"/>
    </source>
</evidence>
<dbReference type="SUPFAM" id="SSF82689">
    <property type="entry name" value="Mechanosensitive channel protein MscS (YggB), C-terminal domain"/>
    <property type="match status" value="1"/>
</dbReference>
<evidence type="ECO:0000256" key="3">
    <source>
        <dbReference type="ARBA" id="ARBA00022475"/>
    </source>
</evidence>
<dbReference type="EMBL" id="UINC01000805">
    <property type="protein sequence ID" value="SUZ61471.1"/>
    <property type="molecule type" value="Genomic_DNA"/>
</dbReference>
<accession>A0A381P3I2</accession>
<evidence type="ECO:0000256" key="2">
    <source>
        <dbReference type="ARBA" id="ARBA00008017"/>
    </source>
</evidence>
<protein>
    <submittedName>
        <fullName evidence="11">Uncharacterized protein</fullName>
    </submittedName>
</protein>
<dbReference type="Gene3D" id="1.10.287.1260">
    <property type="match status" value="1"/>
</dbReference>
<keyword evidence="6 7" id="KW-0472">Membrane</keyword>
<dbReference type="SUPFAM" id="SSF50182">
    <property type="entry name" value="Sm-like ribonucleoproteins"/>
    <property type="match status" value="1"/>
</dbReference>
<dbReference type="Gene3D" id="2.30.30.60">
    <property type="match status" value="1"/>
</dbReference>
<dbReference type="InterPro" id="IPR023408">
    <property type="entry name" value="MscS_beta-dom_sf"/>
</dbReference>
<reference evidence="11" key="1">
    <citation type="submission" date="2018-05" db="EMBL/GenBank/DDBJ databases">
        <authorList>
            <person name="Lanie J.A."/>
            <person name="Ng W.-L."/>
            <person name="Kazmierczak K.M."/>
            <person name="Andrzejewski T.M."/>
            <person name="Davidsen T.M."/>
            <person name="Wayne K.J."/>
            <person name="Tettelin H."/>
            <person name="Glass J.I."/>
            <person name="Rusch D."/>
            <person name="Podicherti R."/>
            <person name="Tsui H.-C.T."/>
            <person name="Winkler M.E."/>
        </authorList>
    </citation>
    <scope>NUCLEOTIDE SEQUENCE</scope>
</reference>
<evidence type="ECO:0000313" key="11">
    <source>
        <dbReference type="EMBL" id="SUZ61471.1"/>
    </source>
</evidence>
<gene>
    <name evidence="11" type="ORF">METZ01_LOCUS14325</name>
</gene>
<dbReference type="InterPro" id="IPR045275">
    <property type="entry name" value="MscS_archaea/bacteria_type"/>
</dbReference>
<sequence>MQTLHGDRIVTDTLLATTPNQEHVGISSVSEELPSIVDWLPGGLIPVWEIVLATPFLASLVIAITFYLFALVLRGVIFRGLVHLANMTDSLLDDDVLQYVRKPAFTSVLYFGLTLATNVAPLPFGKQLIINILLSVIIGSWMRASILISTVLLDTLERQDGFSLIEIRTKPLFDLTVKILTILVGSYLLLLIWGINPLGWLASAGIVGIAIGFAAQDTLANVFSGFFIVADAPYKIGDYITLDTGERGLVSRIGLRSTRLLTRDDVEITIPNGVIASAKIVNESGGPYLKIRVPIAFGVAYGSDVDQVSEVIQTIAESHPSVCEQPKPMVRMRAFGASSLDFDLLVWIEDPQYKGSISHDLLVEIYKAFGREGIEIPYSKQDLYIKQLPQPE</sequence>
<comment type="subcellular location">
    <subcellularLocation>
        <location evidence="1">Cell membrane</location>
        <topology evidence="1">Multi-pass membrane protein</topology>
    </subcellularLocation>
</comment>
<feature type="transmembrane region" description="Helical" evidence="7">
    <location>
        <begin position="172"/>
        <end position="192"/>
    </location>
</feature>
<dbReference type="PANTHER" id="PTHR30221:SF1">
    <property type="entry name" value="SMALL-CONDUCTANCE MECHANOSENSITIVE CHANNEL"/>
    <property type="match status" value="1"/>
</dbReference>
<feature type="domain" description="Mechanosensitive ion channel transmembrane helices 2/3" evidence="10">
    <location>
        <begin position="177"/>
        <end position="216"/>
    </location>
</feature>
<dbReference type="InterPro" id="IPR006685">
    <property type="entry name" value="MscS_channel_2nd"/>
</dbReference>
<comment type="similarity">
    <text evidence="2">Belongs to the MscS (TC 1.A.23) family.</text>
</comment>
<dbReference type="Gene3D" id="3.30.70.100">
    <property type="match status" value="1"/>
</dbReference>
<evidence type="ECO:0000256" key="6">
    <source>
        <dbReference type="ARBA" id="ARBA00023136"/>
    </source>
</evidence>
<dbReference type="Pfam" id="PF21088">
    <property type="entry name" value="MS_channel_1st"/>
    <property type="match status" value="1"/>
</dbReference>
<proteinExistence type="inferred from homology"/>